<dbReference type="Proteomes" id="UP001293593">
    <property type="component" value="Unassembled WGS sequence"/>
</dbReference>
<dbReference type="InterPro" id="IPR052920">
    <property type="entry name" value="DNA-binding_regulatory"/>
</dbReference>
<dbReference type="EMBL" id="JAWXYG010000007">
    <property type="protein sequence ID" value="KAK4267257.1"/>
    <property type="molecule type" value="Genomic_DNA"/>
</dbReference>
<proteinExistence type="predicted"/>
<evidence type="ECO:0000313" key="1">
    <source>
        <dbReference type="EMBL" id="KAK4267257.1"/>
    </source>
</evidence>
<dbReference type="PANTHER" id="PTHR43358">
    <property type="entry name" value="ALPHA/BETA-HYDROLASE"/>
    <property type="match status" value="1"/>
</dbReference>
<comment type="caution">
    <text evidence="1">The sequence shown here is derived from an EMBL/GenBank/DDBJ whole genome shotgun (WGS) entry which is preliminary data.</text>
</comment>
<dbReference type="PANTHER" id="PTHR43358:SF4">
    <property type="entry name" value="ALPHA_BETA HYDROLASE FOLD-1 DOMAIN-CONTAINING PROTEIN"/>
    <property type="match status" value="1"/>
</dbReference>
<name>A0AAE1JEF9_9FABA</name>
<evidence type="ECO:0000313" key="2">
    <source>
        <dbReference type="Proteomes" id="UP001293593"/>
    </source>
</evidence>
<sequence>MVLDSPFSDLVDLEMELVDTYKVRLPKFTVKFAIQYMRKAIQKKAKFDTTQYLFDAKVQVINGARRPRPQL</sequence>
<keyword evidence="2" id="KW-1185">Reference proteome</keyword>
<reference evidence="1" key="1">
    <citation type="submission" date="2023-10" db="EMBL/GenBank/DDBJ databases">
        <title>Chromosome-level genome of the transformable northern wattle, Acacia crassicarpa.</title>
        <authorList>
            <person name="Massaro I."/>
            <person name="Sinha N.R."/>
            <person name="Poethig S."/>
            <person name="Leichty A.R."/>
        </authorList>
    </citation>
    <scope>NUCLEOTIDE SEQUENCE</scope>
    <source>
        <strain evidence="1">Acra3RX</strain>
        <tissue evidence="1">Leaf</tissue>
    </source>
</reference>
<dbReference type="AlphaFoldDB" id="A0AAE1JEF9"/>
<protein>
    <submittedName>
        <fullName evidence="1">Uncharacterized protein</fullName>
    </submittedName>
</protein>
<organism evidence="1 2">
    <name type="scientific">Acacia crassicarpa</name>
    <name type="common">northern wattle</name>
    <dbReference type="NCBI Taxonomy" id="499986"/>
    <lineage>
        <taxon>Eukaryota</taxon>
        <taxon>Viridiplantae</taxon>
        <taxon>Streptophyta</taxon>
        <taxon>Embryophyta</taxon>
        <taxon>Tracheophyta</taxon>
        <taxon>Spermatophyta</taxon>
        <taxon>Magnoliopsida</taxon>
        <taxon>eudicotyledons</taxon>
        <taxon>Gunneridae</taxon>
        <taxon>Pentapetalae</taxon>
        <taxon>rosids</taxon>
        <taxon>fabids</taxon>
        <taxon>Fabales</taxon>
        <taxon>Fabaceae</taxon>
        <taxon>Caesalpinioideae</taxon>
        <taxon>mimosoid clade</taxon>
        <taxon>Acacieae</taxon>
        <taxon>Acacia</taxon>
    </lineage>
</organism>
<accession>A0AAE1JEF9</accession>
<gene>
    <name evidence="1" type="ORF">QN277_024059</name>
</gene>